<dbReference type="InterPro" id="IPR046824">
    <property type="entry name" value="Mss51-like_C"/>
</dbReference>
<evidence type="ECO:0000313" key="5">
    <source>
        <dbReference type="Proteomes" id="UP000673691"/>
    </source>
</evidence>
<feature type="domain" description="Mitochondrial splicing suppressor 51-like C-terminal" evidence="3">
    <location>
        <begin position="295"/>
        <end position="476"/>
    </location>
</feature>
<dbReference type="PANTHER" id="PTHR28069:SF1">
    <property type="entry name" value="PROTEIN MSS51, MITOCHONDRIAL"/>
    <property type="match status" value="1"/>
</dbReference>
<proteinExistence type="predicted"/>
<evidence type="ECO:0000259" key="3">
    <source>
        <dbReference type="Pfam" id="PF20179"/>
    </source>
</evidence>
<comment type="caution">
    <text evidence="4">The sequence shown here is derived from an EMBL/GenBank/DDBJ whole genome shotgun (WGS) entry which is preliminary data.</text>
</comment>
<keyword evidence="4" id="KW-0479">Metal-binding</keyword>
<protein>
    <submittedName>
        <fullName evidence="4">Zinc-finger of mitochondrial splicing suppressor 51-domain-containing protein</fullName>
    </submittedName>
</protein>
<accession>A0A8H7ZRT0</accession>
<feature type="domain" description="Mitochondrial splicing suppressor 51 zinc-finger" evidence="2">
    <location>
        <begin position="147"/>
        <end position="206"/>
    </location>
</feature>
<dbReference type="Pfam" id="PF13824">
    <property type="entry name" value="zf-Mss51"/>
    <property type="match status" value="1"/>
</dbReference>
<evidence type="ECO:0000313" key="4">
    <source>
        <dbReference type="EMBL" id="KAG5458025.1"/>
    </source>
</evidence>
<dbReference type="GO" id="GO:0008270">
    <property type="term" value="F:zinc ion binding"/>
    <property type="evidence" value="ECO:0007669"/>
    <property type="project" value="UniProtKB-KW"/>
</dbReference>
<name>A0A8H7ZRT0_9FUNG</name>
<evidence type="ECO:0000256" key="1">
    <source>
        <dbReference type="SAM" id="MobiDB-lite"/>
    </source>
</evidence>
<dbReference type="AlphaFoldDB" id="A0A8H7ZRT0"/>
<keyword evidence="4" id="KW-0862">Zinc</keyword>
<dbReference type="EMBL" id="JAEFCI010009095">
    <property type="protein sequence ID" value="KAG5458025.1"/>
    <property type="molecule type" value="Genomic_DNA"/>
</dbReference>
<dbReference type="Proteomes" id="UP000673691">
    <property type="component" value="Unassembled WGS sequence"/>
</dbReference>
<feature type="region of interest" description="Disordered" evidence="1">
    <location>
        <begin position="65"/>
        <end position="84"/>
    </location>
</feature>
<organism evidence="4 5">
    <name type="scientific">Olpidium bornovanus</name>
    <dbReference type="NCBI Taxonomy" id="278681"/>
    <lineage>
        <taxon>Eukaryota</taxon>
        <taxon>Fungi</taxon>
        <taxon>Fungi incertae sedis</taxon>
        <taxon>Olpidiomycota</taxon>
        <taxon>Olpidiomycotina</taxon>
        <taxon>Olpidiomycetes</taxon>
        <taxon>Olpidiales</taxon>
        <taxon>Olpidiaceae</taxon>
        <taxon>Olpidium</taxon>
    </lineage>
</organism>
<reference evidence="4 5" key="1">
    <citation type="journal article" name="Sci. Rep.">
        <title>Genome-scale phylogenetic analyses confirm Olpidium as the closest living zoosporic fungus to the non-flagellated, terrestrial fungi.</title>
        <authorList>
            <person name="Chang Y."/>
            <person name="Rochon D."/>
            <person name="Sekimoto S."/>
            <person name="Wang Y."/>
            <person name="Chovatia M."/>
            <person name="Sandor L."/>
            <person name="Salamov A."/>
            <person name="Grigoriev I.V."/>
            <person name="Stajich J.E."/>
            <person name="Spatafora J.W."/>
        </authorList>
    </citation>
    <scope>NUCLEOTIDE SEQUENCE [LARGE SCALE GENOMIC DNA]</scope>
    <source>
        <strain evidence="4">S191</strain>
    </source>
</reference>
<evidence type="ECO:0000259" key="2">
    <source>
        <dbReference type="Pfam" id="PF13824"/>
    </source>
</evidence>
<gene>
    <name evidence="4" type="ORF">BJ554DRAFT_1838</name>
</gene>
<keyword evidence="5" id="KW-1185">Reference proteome</keyword>
<dbReference type="InterPro" id="IPR032717">
    <property type="entry name" value="Mss51_Znf"/>
</dbReference>
<keyword evidence="4" id="KW-0863">Zinc-finger</keyword>
<sequence>MRAQPSPALRLRSLRSALARAPGVPPSSFLCPAPATAALPAGRGSVGLFPHVGRAPLHRGPAAAALGPLSRTRPTASSSDALRDARAAPRRHAYYLKLLKEFRRKQLNLPLPVVHKSKLDSLFYLLNQSPIPLLRSRAAQIEKYGSCPVCVKKHPEEVNLRQRPKHFCPDCGFPTHCSEEHYTEGIDDHAEICDVLRQINEDEHDMRCGRTMEELDCNPSYDDQYPANFTNWQTFIRTRAMPGFDEDEEFQERPARHVSKLLTYPITAAAILYKFSPFFPLLTSEGYKSMTALSHALNNRPEVSNLPLRQRTVTPKETVRVFVINPRGEASLPPEAWAQLHLLFPKPAMQIHFVGPHVPVTDKLPNDRCVTPRHDLSLHYHQASWADVHADKVAPFDLYRDVFFVFHPGFGHPSKFDEMRATLWQLLDTKCPIFCTAFNEEDLERDINSLQEEDVVDEIDWLLKPTVNPFRALRFEYDVLDLRNLAQINWSIYGIRGKRYEVDYPKNDIFRHLLR</sequence>
<dbReference type="Pfam" id="PF20179">
    <property type="entry name" value="MSS51_C"/>
    <property type="match status" value="1"/>
</dbReference>
<dbReference type="OrthoDB" id="5282002at2759"/>
<dbReference type="PANTHER" id="PTHR28069">
    <property type="entry name" value="GH20023P"/>
    <property type="match status" value="1"/>
</dbReference>